<comment type="caution">
    <text evidence="2">The sequence shown here is derived from an EMBL/GenBank/DDBJ whole genome shotgun (WGS) entry which is preliminary data.</text>
</comment>
<dbReference type="Gene3D" id="3.30.420.10">
    <property type="entry name" value="Ribonuclease H-like superfamily/Ribonuclease H"/>
    <property type="match status" value="1"/>
</dbReference>
<dbReference type="EMBL" id="NEVH01016289">
    <property type="protein sequence ID" value="PNF26251.1"/>
    <property type="molecule type" value="Genomic_DNA"/>
</dbReference>
<dbReference type="STRING" id="105785.A0A2J7QCD9"/>
<dbReference type="Proteomes" id="UP000235965">
    <property type="component" value="Unassembled WGS sequence"/>
</dbReference>
<keyword evidence="3" id="KW-1185">Reference proteome</keyword>
<evidence type="ECO:0000313" key="2">
    <source>
        <dbReference type="EMBL" id="PNF26251.1"/>
    </source>
</evidence>
<protein>
    <submittedName>
        <fullName evidence="2">Uncharacterized protein</fullName>
    </submittedName>
</protein>
<feature type="region of interest" description="Disordered" evidence="1">
    <location>
        <begin position="1"/>
        <end position="21"/>
    </location>
</feature>
<dbReference type="InParanoid" id="A0A2J7QCD9"/>
<sequence length="272" mass="31620">MTRARETYTRSPKKSTTHASVELQVPQKTVRNILRIRLRMFPYRLQLLQNLTENDKILRHSFCMFIQQRNEASNDFFFGDESTFHISGTVNKHNVRIWGTEKPRAVVERVRDSPKVNVCCAASRKTVCPCKLQGVLFKPWYTQKNGAVSKVNKNFISQLTQSQRTQKRQLSQVSHALITNLQCVHPGSHDTHPYLPWPPRSPDLTPRDFFLWGFIKDSVYVPPLSTSIHELRDRIMHALQAITADMLQRVWDESDYRVDVCRVTQHAHIEGL</sequence>
<dbReference type="AlphaFoldDB" id="A0A2J7QCD9"/>
<reference evidence="2 3" key="1">
    <citation type="submission" date="2017-12" db="EMBL/GenBank/DDBJ databases">
        <title>Hemimetabolous genomes reveal molecular basis of termite eusociality.</title>
        <authorList>
            <person name="Harrison M.C."/>
            <person name="Jongepier E."/>
            <person name="Robertson H.M."/>
            <person name="Arning N."/>
            <person name="Bitard-Feildel T."/>
            <person name="Chao H."/>
            <person name="Childers C.P."/>
            <person name="Dinh H."/>
            <person name="Doddapaneni H."/>
            <person name="Dugan S."/>
            <person name="Gowin J."/>
            <person name="Greiner C."/>
            <person name="Han Y."/>
            <person name="Hu H."/>
            <person name="Hughes D.S.T."/>
            <person name="Huylmans A.-K."/>
            <person name="Kemena C."/>
            <person name="Kremer L.P.M."/>
            <person name="Lee S.L."/>
            <person name="Lopez-Ezquerra A."/>
            <person name="Mallet L."/>
            <person name="Monroy-Kuhn J.M."/>
            <person name="Moser A."/>
            <person name="Murali S.C."/>
            <person name="Muzny D.M."/>
            <person name="Otani S."/>
            <person name="Piulachs M.-D."/>
            <person name="Poelchau M."/>
            <person name="Qu J."/>
            <person name="Schaub F."/>
            <person name="Wada-Katsumata A."/>
            <person name="Worley K.C."/>
            <person name="Xie Q."/>
            <person name="Ylla G."/>
            <person name="Poulsen M."/>
            <person name="Gibbs R.A."/>
            <person name="Schal C."/>
            <person name="Richards S."/>
            <person name="Belles X."/>
            <person name="Korb J."/>
            <person name="Bornberg-Bauer E."/>
        </authorList>
    </citation>
    <scope>NUCLEOTIDE SEQUENCE [LARGE SCALE GENOMIC DNA]</scope>
    <source>
        <tissue evidence="2">Whole body</tissue>
    </source>
</reference>
<organism evidence="2 3">
    <name type="scientific">Cryptotermes secundus</name>
    <dbReference type="NCBI Taxonomy" id="105785"/>
    <lineage>
        <taxon>Eukaryota</taxon>
        <taxon>Metazoa</taxon>
        <taxon>Ecdysozoa</taxon>
        <taxon>Arthropoda</taxon>
        <taxon>Hexapoda</taxon>
        <taxon>Insecta</taxon>
        <taxon>Pterygota</taxon>
        <taxon>Neoptera</taxon>
        <taxon>Polyneoptera</taxon>
        <taxon>Dictyoptera</taxon>
        <taxon>Blattodea</taxon>
        <taxon>Blattoidea</taxon>
        <taxon>Termitoidae</taxon>
        <taxon>Kalotermitidae</taxon>
        <taxon>Cryptotermitinae</taxon>
        <taxon>Cryptotermes</taxon>
    </lineage>
</organism>
<dbReference type="InterPro" id="IPR036397">
    <property type="entry name" value="RNaseH_sf"/>
</dbReference>
<proteinExistence type="predicted"/>
<evidence type="ECO:0000313" key="3">
    <source>
        <dbReference type="Proteomes" id="UP000235965"/>
    </source>
</evidence>
<dbReference type="GO" id="GO:0003676">
    <property type="term" value="F:nucleic acid binding"/>
    <property type="evidence" value="ECO:0007669"/>
    <property type="project" value="InterPro"/>
</dbReference>
<gene>
    <name evidence="2" type="ORF">B7P43_G02649</name>
</gene>
<evidence type="ECO:0000256" key="1">
    <source>
        <dbReference type="SAM" id="MobiDB-lite"/>
    </source>
</evidence>
<name>A0A2J7QCD9_9NEOP</name>
<dbReference type="OrthoDB" id="63267at2759"/>
<dbReference type="PANTHER" id="PTHR47326:SF1">
    <property type="entry name" value="HTH PSQ-TYPE DOMAIN-CONTAINING PROTEIN"/>
    <property type="match status" value="1"/>
</dbReference>
<dbReference type="PANTHER" id="PTHR47326">
    <property type="entry name" value="TRANSPOSABLE ELEMENT TC3 TRANSPOSASE-LIKE PROTEIN"/>
    <property type="match status" value="1"/>
</dbReference>
<accession>A0A2J7QCD9</accession>